<dbReference type="Pfam" id="PF18127">
    <property type="entry name" value="NAMPT_N"/>
    <property type="match status" value="1"/>
</dbReference>
<evidence type="ECO:0000256" key="6">
    <source>
        <dbReference type="ARBA" id="ARBA00035024"/>
    </source>
</evidence>
<gene>
    <name evidence="11" type="ORF">XJ32_03200</name>
</gene>
<evidence type="ECO:0000259" key="9">
    <source>
        <dbReference type="Pfam" id="PF04095"/>
    </source>
</evidence>
<organism evidence="11 12">
    <name type="scientific">Helicobacter bilis</name>
    <dbReference type="NCBI Taxonomy" id="37372"/>
    <lineage>
        <taxon>Bacteria</taxon>
        <taxon>Pseudomonadati</taxon>
        <taxon>Campylobacterota</taxon>
        <taxon>Epsilonproteobacteria</taxon>
        <taxon>Campylobacterales</taxon>
        <taxon>Helicobacteraceae</taxon>
        <taxon>Helicobacter</taxon>
    </lineage>
</organism>
<evidence type="ECO:0000256" key="4">
    <source>
        <dbReference type="ARBA" id="ARBA00022679"/>
    </source>
</evidence>
<dbReference type="Gene3D" id="3.20.20.70">
    <property type="entry name" value="Aldolase class I"/>
    <property type="match status" value="1"/>
</dbReference>
<dbReference type="PANTHER" id="PTHR43816:SF1">
    <property type="entry name" value="NICOTINAMIDE PHOSPHORIBOSYLTRANSFERASE"/>
    <property type="match status" value="1"/>
</dbReference>
<dbReference type="InterPro" id="IPR041529">
    <property type="entry name" value="DUF5598"/>
</dbReference>
<sequence length="475" mass="54374">MQYPQLLFISDCYKYTHAAMYPNNVDEVYSLLYCRKPRLPLESLNGHIVAFGMRQAINKLQSLYDEFIQWDRKKLEEGLRLLYADFMKLNANDTSYKFLIDKWLTLPKVMPITFRAVPEGTFVANNTPIISMHCAESKHCWFVNFIETYLNSMLWKTCFVATQAAIFKRIEYDCLGYYLDESFNFHDFSARGMNGIMDCYNSGVGHVLFFSGTDSIMALQNVYENYGGNVSMLGSIPASEHSVMCLGGQANELNTFKHIMQQFPNDMVSIVADTWNLWDIIESLKRDKDAYNLISSRLKPIVLRPDSGDPFLILTGDENSQDSRAKKGVIRLVNEYFGFDKVRIIYGDAISTERAQKIYEWCKQNGYNPTEFLCLGVGSYAYNSGIRDDVGLVTKMTWAKIGGKPTHLIKNPITGNEKMSLSGQVSLDKDTREVTQFLDSTPENDLLNTNLALPNFEHIREYVKKEFLRAINHKG</sequence>
<dbReference type="InterPro" id="IPR016471">
    <property type="entry name" value="Nicotinamide_PRibTrfase"/>
</dbReference>
<evidence type="ECO:0000256" key="8">
    <source>
        <dbReference type="ARBA" id="ARBA00047835"/>
    </source>
</evidence>
<dbReference type="Proteomes" id="UP000188298">
    <property type="component" value="Chromosome"/>
</dbReference>
<dbReference type="EMBL" id="CP019645">
    <property type="protein sequence ID" value="AQQ59271.1"/>
    <property type="molecule type" value="Genomic_DNA"/>
</dbReference>
<dbReference type="SUPFAM" id="SSF51690">
    <property type="entry name" value="Nicotinate/Quinolinate PRTase C-terminal domain-like"/>
    <property type="match status" value="1"/>
</dbReference>
<dbReference type="EC" id="2.4.2.12" evidence="6"/>
<keyword evidence="4 11" id="KW-0808">Transferase</keyword>
<dbReference type="Pfam" id="PF04095">
    <property type="entry name" value="NAPRTase"/>
    <property type="match status" value="1"/>
</dbReference>
<reference evidence="11 12" key="1">
    <citation type="submission" date="2017-02" db="EMBL/GenBank/DDBJ databases">
        <title>Whole genome sequencing of Helicobacter bilis strain AAQJH.</title>
        <authorList>
            <person name="Conlan S."/>
            <person name="Thomas P.J."/>
            <person name="Mullikin J."/>
            <person name="Palmore T.N."/>
            <person name="Frank K.M."/>
            <person name="Segre J.A."/>
        </authorList>
    </citation>
    <scope>NUCLEOTIDE SEQUENCE [LARGE SCALE GENOMIC DNA]</scope>
    <source>
        <strain evidence="11 12">AAQJH</strain>
    </source>
</reference>
<evidence type="ECO:0000313" key="12">
    <source>
        <dbReference type="Proteomes" id="UP000188298"/>
    </source>
</evidence>
<dbReference type="GO" id="GO:0009435">
    <property type="term" value="P:NAD+ biosynthetic process"/>
    <property type="evidence" value="ECO:0007669"/>
    <property type="project" value="InterPro"/>
</dbReference>
<keyword evidence="3 11" id="KW-0328">Glycosyltransferase</keyword>
<dbReference type="KEGG" id="hbl:XJ32_03200"/>
<name>A0A1Q2LFR8_9HELI</name>
<keyword evidence="2" id="KW-0662">Pyridine nucleotide biosynthesis</keyword>
<evidence type="ECO:0000256" key="7">
    <source>
        <dbReference type="ARBA" id="ARBA00035036"/>
    </source>
</evidence>
<feature type="domain" description="Nicotinate/nicotinamide phosphoribosyltransferase" evidence="9">
    <location>
        <begin position="183"/>
        <end position="425"/>
    </location>
</feature>
<evidence type="ECO:0000256" key="5">
    <source>
        <dbReference type="ARBA" id="ARBA00035007"/>
    </source>
</evidence>
<dbReference type="PANTHER" id="PTHR43816">
    <property type="entry name" value="NICOTINAMIDE PHOSPHORIBOSYLTRANSFERASE"/>
    <property type="match status" value="1"/>
</dbReference>
<comment type="catalytic activity">
    <reaction evidence="8">
        <text>beta-nicotinamide D-ribonucleotide + diphosphate = 5-phospho-alpha-D-ribose 1-diphosphate + nicotinamide + H(+)</text>
        <dbReference type="Rhea" id="RHEA:16149"/>
        <dbReference type="ChEBI" id="CHEBI:14649"/>
        <dbReference type="ChEBI" id="CHEBI:15378"/>
        <dbReference type="ChEBI" id="CHEBI:17154"/>
        <dbReference type="ChEBI" id="CHEBI:33019"/>
        <dbReference type="ChEBI" id="CHEBI:58017"/>
        <dbReference type="EC" id="2.4.2.12"/>
    </reaction>
    <physiologicalReaction direction="right-to-left" evidence="8">
        <dbReference type="Rhea" id="RHEA:16151"/>
    </physiologicalReaction>
</comment>
<dbReference type="InterPro" id="IPR036068">
    <property type="entry name" value="Nicotinate_pribotase-like_C"/>
</dbReference>
<dbReference type="GO" id="GO:0047280">
    <property type="term" value="F:nicotinamide phosphoribosyltransferase activity"/>
    <property type="evidence" value="ECO:0007669"/>
    <property type="project" value="UniProtKB-EC"/>
</dbReference>
<protein>
    <recommendedName>
        <fullName evidence="7">Nicotinamide phosphoribosyltransferase</fullName>
        <ecNumber evidence="6">2.4.2.12</ecNumber>
    </recommendedName>
</protein>
<comment type="pathway">
    <text evidence="5">Cofactor biosynthesis; NAD(+) biosynthesis; nicotinamide D-ribonucleotide from 5-phospho-alpha-D-ribose 1-diphosphate and nicotinamide: step 1/1.</text>
</comment>
<comment type="similarity">
    <text evidence="1">Belongs to the NAPRTase family.</text>
</comment>
<accession>A0A1Q2LFR8</accession>
<evidence type="ECO:0000256" key="2">
    <source>
        <dbReference type="ARBA" id="ARBA00022642"/>
    </source>
</evidence>
<dbReference type="RefSeq" id="WP_077388338.1">
    <property type="nucleotide sequence ID" value="NZ_CP019645.1"/>
</dbReference>
<evidence type="ECO:0000259" key="10">
    <source>
        <dbReference type="Pfam" id="PF18127"/>
    </source>
</evidence>
<evidence type="ECO:0000313" key="11">
    <source>
        <dbReference type="EMBL" id="AQQ59271.1"/>
    </source>
</evidence>
<evidence type="ECO:0000256" key="1">
    <source>
        <dbReference type="ARBA" id="ARBA00010897"/>
    </source>
</evidence>
<dbReference type="AlphaFoldDB" id="A0A1Q2LFR8"/>
<proteinExistence type="inferred from homology"/>
<dbReference type="InterPro" id="IPR013785">
    <property type="entry name" value="Aldolase_TIM"/>
</dbReference>
<dbReference type="InterPro" id="IPR041525">
    <property type="entry name" value="N/Namide_PRibTrfase"/>
</dbReference>
<feature type="domain" description="Nicotinamide phosphoribosyltransferase N-terminal" evidence="10">
    <location>
        <begin position="6"/>
        <end position="102"/>
    </location>
</feature>
<evidence type="ECO:0000256" key="3">
    <source>
        <dbReference type="ARBA" id="ARBA00022676"/>
    </source>
</evidence>